<organism evidence="5 6">
    <name type="scientific">Cohnella ginsengisoli</name>
    <dbReference type="NCBI Taxonomy" id="425004"/>
    <lineage>
        <taxon>Bacteria</taxon>
        <taxon>Bacillati</taxon>
        <taxon>Bacillota</taxon>
        <taxon>Bacilli</taxon>
        <taxon>Bacillales</taxon>
        <taxon>Paenibacillaceae</taxon>
        <taxon>Cohnella</taxon>
    </lineage>
</organism>
<gene>
    <name evidence="5" type="ORF">OMP38_11190</name>
</gene>
<evidence type="ECO:0000256" key="3">
    <source>
        <dbReference type="ARBA" id="ARBA00023163"/>
    </source>
</evidence>
<dbReference type="CDD" id="cd07377">
    <property type="entry name" value="WHTH_GntR"/>
    <property type="match status" value="1"/>
</dbReference>
<dbReference type="SUPFAM" id="SSF46785">
    <property type="entry name" value="Winged helix' DNA-binding domain"/>
    <property type="match status" value="1"/>
</dbReference>
<sequence>MRQYPAAWLKGQSRGEAIAGELRLRIVDGTLKQGDVISENKIAADFGTSRSPVREALKALSNEGLIRLERMGAVVLGLSAKDIAELYDVRYLIESFAQQRLASSCPPEVISTLRHRIDSMRVAAKYADIAEFAWLDFQFHDGLVAAAGHARIARLWDSVRHVVLAVMLLTTEEVFGGGPDRLERVVAKHETIADAIQSGDEARIAEVVRDYFADSRRTLRSTWS</sequence>
<dbReference type="GO" id="GO:0003677">
    <property type="term" value="F:DNA binding"/>
    <property type="evidence" value="ECO:0007669"/>
    <property type="project" value="UniProtKB-KW"/>
</dbReference>
<dbReference type="Proteomes" id="UP001153387">
    <property type="component" value="Unassembled WGS sequence"/>
</dbReference>
<dbReference type="Pfam" id="PF07729">
    <property type="entry name" value="FCD"/>
    <property type="match status" value="1"/>
</dbReference>
<name>A0A9X4KG59_9BACL</name>
<dbReference type="PANTHER" id="PTHR43537">
    <property type="entry name" value="TRANSCRIPTIONAL REGULATOR, GNTR FAMILY"/>
    <property type="match status" value="1"/>
</dbReference>
<dbReference type="Gene3D" id="1.10.10.10">
    <property type="entry name" value="Winged helix-like DNA-binding domain superfamily/Winged helix DNA-binding domain"/>
    <property type="match status" value="1"/>
</dbReference>
<dbReference type="SMART" id="SM00345">
    <property type="entry name" value="HTH_GNTR"/>
    <property type="match status" value="1"/>
</dbReference>
<keyword evidence="6" id="KW-1185">Reference proteome</keyword>
<proteinExistence type="predicted"/>
<protein>
    <submittedName>
        <fullName evidence="5">GntR family transcriptional regulator</fullName>
    </submittedName>
</protein>
<dbReference type="InterPro" id="IPR000524">
    <property type="entry name" value="Tscrpt_reg_HTH_GntR"/>
</dbReference>
<evidence type="ECO:0000259" key="4">
    <source>
        <dbReference type="PROSITE" id="PS50949"/>
    </source>
</evidence>
<keyword evidence="1" id="KW-0805">Transcription regulation</keyword>
<dbReference type="Gene3D" id="1.20.120.530">
    <property type="entry name" value="GntR ligand-binding domain-like"/>
    <property type="match status" value="1"/>
</dbReference>
<dbReference type="AlphaFoldDB" id="A0A9X4KG59"/>
<evidence type="ECO:0000256" key="1">
    <source>
        <dbReference type="ARBA" id="ARBA00023015"/>
    </source>
</evidence>
<dbReference type="InterPro" id="IPR008920">
    <property type="entry name" value="TF_FadR/GntR_C"/>
</dbReference>
<reference evidence="5 6" key="1">
    <citation type="submission" date="2022-10" db="EMBL/GenBank/DDBJ databases">
        <title>Comparative genomic analysis of Cohnella hashimotonis sp. nov., isolated from the International Space Station.</title>
        <authorList>
            <person name="Simpson A."/>
            <person name="Venkateswaran K."/>
        </authorList>
    </citation>
    <scope>NUCLEOTIDE SEQUENCE [LARGE SCALE GENOMIC DNA]</scope>
    <source>
        <strain evidence="5 6">DSM 18997</strain>
    </source>
</reference>
<evidence type="ECO:0000256" key="2">
    <source>
        <dbReference type="ARBA" id="ARBA00023125"/>
    </source>
</evidence>
<dbReference type="EMBL" id="JAPDHZ010000003">
    <property type="protein sequence ID" value="MDG0791368.1"/>
    <property type="molecule type" value="Genomic_DNA"/>
</dbReference>
<keyword evidence="3" id="KW-0804">Transcription</keyword>
<dbReference type="PROSITE" id="PS50949">
    <property type="entry name" value="HTH_GNTR"/>
    <property type="match status" value="1"/>
</dbReference>
<keyword evidence="2" id="KW-0238">DNA-binding</keyword>
<comment type="caution">
    <text evidence="5">The sequence shown here is derived from an EMBL/GenBank/DDBJ whole genome shotgun (WGS) entry which is preliminary data.</text>
</comment>
<dbReference type="GO" id="GO:0003700">
    <property type="term" value="F:DNA-binding transcription factor activity"/>
    <property type="evidence" value="ECO:0007669"/>
    <property type="project" value="InterPro"/>
</dbReference>
<feature type="domain" description="HTH gntR-type" evidence="4">
    <location>
        <begin position="12"/>
        <end position="78"/>
    </location>
</feature>
<dbReference type="SUPFAM" id="SSF48008">
    <property type="entry name" value="GntR ligand-binding domain-like"/>
    <property type="match status" value="1"/>
</dbReference>
<dbReference type="SMART" id="SM00895">
    <property type="entry name" value="FCD"/>
    <property type="match status" value="1"/>
</dbReference>
<evidence type="ECO:0000313" key="5">
    <source>
        <dbReference type="EMBL" id="MDG0791368.1"/>
    </source>
</evidence>
<dbReference type="InterPro" id="IPR036388">
    <property type="entry name" value="WH-like_DNA-bd_sf"/>
</dbReference>
<dbReference type="PANTHER" id="PTHR43537:SF24">
    <property type="entry name" value="GLUCONATE OPERON TRANSCRIPTIONAL REPRESSOR"/>
    <property type="match status" value="1"/>
</dbReference>
<dbReference type="Pfam" id="PF00392">
    <property type="entry name" value="GntR"/>
    <property type="match status" value="1"/>
</dbReference>
<dbReference type="RefSeq" id="WP_277565256.1">
    <property type="nucleotide sequence ID" value="NZ_JAPDHZ010000003.1"/>
</dbReference>
<evidence type="ECO:0000313" key="6">
    <source>
        <dbReference type="Proteomes" id="UP001153387"/>
    </source>
</evidence>
<dbReference type="InterPro" id="IPR011711">
    <property type="entry name" value="GntR_C"/>
</dbReference>
<dbReference type="PRINTS" id="PR00035">
    <property type="entry name" value="HTHGNTR"/>
</dbReference>
<dbReference type="InterPro" id="IPR036390">
    <property type="entry name" value="WH_DNA-bd_sf"/>
</dbReference>
<accession>A0A9X4KG59</accession>